<dbReference type="AlphaFoldDB" id="A0A1X1CZ39"/>
<name>A0A1X1CZ39_9GAMM</name>
<evidence type="ECO:0000313" key="2">
    <source>
        <dbReference type="Proteomes" id="UP000193104"/>
    </source>
</evidence>
<proteinExistence type="predicted"/>
<comment type="caution">
    <text evidence="1">The sequence shown here is derived from an EMBL/GenBank/DDBJ whole genome shotgun (WGS) entry which is preliminary data.</text>
</comment>
<dbReference type="EMBL" id="MLFS01000070">
    <property type="protein sequence ID" value="ORM69703.1"/>
    <property type="molecule type" value="Genomic_DNA"/>
</dbReference>
<gene>
    <name evidence="1" type="ORF">HA48_18870</name>
</gene>
<evidence type="ECO:0000313" key="1">
    <source>
        <dbReference type="EMBL" id="ORM69703.1"/>
    </source>
</evidence>
<accession>A0A1X1CZ39</accession>
<protein>
    <submittedName>
        <fullName evidence="1">Uncharacterized protein</fullName>
    </submittedName>
</protein>
<dbReference type="Proteomes" id="UP000193104">
    <property type="component" value="Unassembled WGS sequence"/>
</dbReference>
<keyword evidence="2" id="KW-1185">Reference proteome</keyword>
<sequence>MIVELNANGKIESAIFFTNWYNETIKCGDKVSLEILEKLSTCRAMSQYSNFSQKEEMLLDDVVDNAIAVKNKVP</sequence>
<organism evidence="1 2">
    <name type="scientific">Pantoea wallisii</name>
    <dbReference type="NCBI Taxonomy" id="1076551"/>
    <lineage>
        <taxon>Bacteria</taxon>
        <taxon>Pseudomonadati</taxon>
        <taxon>Pseudomonadota</taxon>
        <taxon>Gammaproteobacteria</taxon>
        <taxon>Enterobacterales</taxon>
        <taxon>Erwiniaceae</taxon>
        <taxon>Pantoea</taxon>
    </lineage>
</organism>
<reference evidence="1 2" key="1">
    <citation type="journal article" date="2017" name="Antonie Van Leeuwenhoek">
        <title>Phylogenomic resolution of the bacterial genus Pantoea and its relationship with Erwinia and Tatumella.</title>
        <authorList>
            <person name="Palmer M."/>
            <person name="Steenkamp E.T."/>
            <person name="Coetzee M.P."/>
            <person name="Chan W.Y."/>
            <person name="van Zyl E."/>
            <person name="De Maayer P."/>
            <person name="Coutinho T.A."/>
            <person name="Blom J."/>
            <person name="Smits T.H."/>
            <person name="Duffy B."/>
            <person name="Venter S.N."/>
        </authorList>
    </citation>
    <scope>NUCLEOTIDE SEQUENCE [LARGE SCALE GENOMIC DNA]</scope>
    <source>
        <strain evidence="1 2">LMG 26277</strain>
    </source>
</reference>